<dbReference type="KEGG" id="ptrr:90955018"/>
<proteinExistence type="predicted"/>
<reference evidence="1" key="1">
    <citation type="journal article" date="2018" name="BMC Genomics">
        <title>Comparative genomics of the wheat fungal pathogen Pyrenophora tritici-repentis reveals chromosomal variations and genome plasticity.</title>
        <authorList>
            <person name="Moolhuijzen P."/>
            <person name="See P.T."/>
            <person name="Hane J.K."/>
            <person name="Shi G."/>
            <person name="Liu Z."/>
            <person name="Oliver R.P."/>
            <person name="Moffat C.S."/>
        </authorList>
    </citation>
    <scope>NUCLEOTIDE SEQUENCE [LARGE SCALE GENOMIC DNA]</scope>
    <source>
        <strain evidence="1">M4</strain>
    </source>
</reference>
<gene>
    <name evidence="1" type="ORF">PtrM4_051790</name>
</gene>
<dbReference type="InterPro" id="IPR036397">
    <property type="entry name" value="RNaseH_sf"/>
</dbReference>
<dbReference type="RefSeq" id="XP_065959491.1">
    <property type="nucleotide sequence ID" value="XM_066104927.1"/>
</dbReference>
<sequence length="132" mass="15296">MKAYLRIYVNYQQTNWVSLLPMAQMAYNNKLSESTGQTPFYANHGRHPNLFTRTLPSQKTEAAIATAEELKAVHELLQSKLETAQRQSISYVNKKRKMAPQLKRGIKFIYVRRIFARNDQAKDSTTSKSDHF</sequence>
<organism evidence="1 2">
    <name type="scientific">Pyrenophora tritici-repentis</name>
    <dbReference type="NCBI Taxonomy" id="45151"/>
    <lineage>
        <taxon>Eukaryota</taxon>
        <taxon>Fungi</taxon>
        <taxon>Dikarya</taxon>
        <taxon>Ascomycota</taxon>
        <taxon>Pezizomycotina</taxon>
        <taxon>Dothideomycetes</taxon>
        <taxon>Pleosporomycetidae</taxon>
        <taxon>Pleosporales</taxon>
        <taxon>Pleosporineae</taxon>
        <taxon>Pleosporaceae</taxon>
        <taxon>Pyrenophora</taxon>
    </lineage>
</organism>
<name>A0A834RKJ3_9PLEO</name>
<dbReference type="Gene3D" id="3.30.420.10">
    <property type="entry name" value="Ribonuclease H-like superfamily/Ribonuclease H"/>
    <property type="match status" value="1"/>
</dbReference>
<dbReference type="GeneID" id="90955018"/>
<dbReference type="Proteomes" id="UP000245464">
    <property type="component" value="Chromosome 10"/>
</dbReference>
<protein>
    <submittedName>
        <fullName evidence="1">Uncharacterized protein</fullName>
    </submittedName>
</protein>
<dbReference type="AlphaFoldDB" id="A0A834RKJ3"/>
<comment type="caution">
    <text evidence="1">The sequence shown here is derived from an EMBL/GenBank/DDBJ whole genome shotgun (WGS) entry which is preliminary data.</text>
</comment>
<evidence type="ECO:0000313" key="1">
    <source>
        <dbReference type="EMBL" id="KAF7565745.1"/>
    </source>
</evidence>
<dbReference type="GO" id="GO:0003676">
    <property type="term" value="F:nucleic acid binding"/>
    <property type="evidence" value="ECO:0007669"/>
    <property type="project" value="InterPro"/>
</dbReference>
<dbReference type="EMBL" id="NQIK02000010">
    <property type="protein sequence ID" value="KAF7565745.1"/>
    <property type="molecule type" value="Genomic_DNA"/>
</dbReference>
<evidence type="ECO:0000313" key="2">
    <source>
        <dbReference type="Proteomes" id="UP000245464"/>
    </source>
</evidence>
<accession>A0A834RKJ3</accession>